<reference evidence="1 2" key="1">
    <citation type="submission" date="2022-12" db="EMBL/GenBank/DDBJ databases">
        <title>Two new species, Stenotrophomonas aracearum and Stenotrophomonas oahuensis, isolated from Anthurium (Araceae family) in Hawaii.</title>
        <authorList>
            <person name="Chunag S.C."/>
            <person name="Dobhal S."/>
            <person name="Alvarez A."/>
            <person name="Arif M."/>
        </authorList>
    </citation>
    <scope>NUCLEOTIDE SEQUENCE [LARGE SCALE GENOMIC DNA]</scope>
    <source>
        <strain evidence="1 2">A5586</strain>
    </source>
</reference>
<keyword evidence="2" id="KW-1185">Reference proteome</keyword>
<dbReference type="RefSeq" id="WP_311191446.1">
    <property type="nucleotide sequence ID" value="NZ_CP115541.1"/>
</dbReference>
<gene>
    <name evidence="1" type="ORF">PDM29_18195</name>
</gene>
<dbReference type="PANTHER" id="PTHR33973:SF4">
    <property type="entry name" value="OS07G0153300 PROTEIN"/>
    <property type="match status" value="1"/>
</dbReference>
<dbReference type="InterPro" id="IPR010775">
    <property type="entry name" value="DUF1365"/>
</dbReference>
<organism evidence="1 2">
    <name type="scientific">Stenotrophomonas oahuensis</name>
    <dbReference type="NCBI Taxonomy" id="3003271"/>
    <lineage>
        <taxon>Bacteria</taxon>
        <taxon>Pseudomonadati</taxon>
        <taxon>Pseudomonadota</taxon>
        <taxon>Gammaproteobacteria</taxon>
        <taxon>Lysobacterales</taxon>
        <taxon>Lysobacteraceae</taxon>
        <taxon>Stenotrophomonas</taxon>
    </lineage>
</organism>
<sequence>MSASALYVGQVTHRRHRPHAHAFTYPIAQLLIDLDELPTLFKRRWLWSVNRPNLAQFKRSDFLGDPQQPLAEAVRDRAAAMLGYRPAGPVRLLAHLRYGGHVFNPVSYYYCYQPDGEQLDCVVAEITNTPWKERHAYVLPVAQAEQHGRALRWQFDKAFHVSPFMQMDCRYDWRFTAPGDDLNVHMQVWRDGERQFDATQQLQRRPLDGPGLAKVLLRYPLMTLQVVAAIHWQALRLWLKRNPVYDHPALSGKRS</sequence>
<dbReference type="Proteomes" id="UP001302072">
    <property type="component" value="Chromosome"/>
</dbReference>
<evidence type="ECO:0000313" key="1">
    <source>
        <dbReference type="EMBL" id="WNH52241.1"/>
    </source>
</evidence>
<proteinExistence type="predicted"/>
<dbReference type="Pfam" id="PF07103">
    <property type="entry name" value="DUF1365"/>
    <property type="match status" value="1"/>
</dbReference>
<accession>A0ABY9YMW2</accession>
<protein>
    <submittedName>
        <fullName evidence="1">DUF1365 domain-containing protein</fullName>
    </submittedName>
</protein>
<dbReference type="EMBL" id="CP115541">
    <property type="protein sequence ID" value="WNH52241.1"/>
    <property type="molecule type" value="Genomic_DNA"/>
</dbReference>
<name>A0ABY9YMW2_9GAMM</name>
<evidence type="ECO:0000313" key="2">
    <source>
        <dbReference type="Proteomes" id="UP001302072"/>
    </source>
</evidence>
<dbReference type="PANTHER" id="PTHR33973">
    <property type="entry name" value="OS07G0153300 PROTEIN"/>
    <property type="match status" value="1"/>
</dbReference>